<reference evidence="2 3" key="1">
    <citation type="journal article" date="2011" name="Science">
        <title>Comparative functional genomics of the fission yeasts.</title>
        <authorList>
            <person name="Rhind N."/>
            <person name="Chen Z."/>
            <person name="Yassour M."/>
            <person name="Thompson D.A."/>
            <person name="Haas B.J."/>
            <person name="Habib N."/>
            <person name="Wapinski I."/>
            <person name="Roy S."/>
            <person name="Lin M.F."/>
            <person name="Heiman D.I."/>
            <person name="Young S.K."/>
            <person name="Furuya K."/>
            <person name="Guo Y."/>
            <person name="Pidoux A."/>
            <person name="Chen H.M."/>
            <person name="Robbertse B."/>
            <person name="Goldberg J.M."/>
            <person name="Aoki K."/>
            <person name="Bayne E.H."/>
            <person name="Berlin A.M."/>
            <person name="Desjardins C.A."/>
            <person name="Dobbs E."/>
            <person name="Dukaj L."/>
            <person name="Fan L."/>
            <person name="FitzGerald M.G."/>
            <person name="French C."/>
            <person name="Gujja S."/>
            <person name="Hansen K."/>
            <person name="Keifenheim D."/>
            <person name="Levin J.Z."/>
            <person name="Mosher R.A."/>
            <person name="Mueller C.A."/>
            <person name="Pfiffner J."/>
            <person name="Priest M."/>
            <person name="Russ C."/>
            <person name="Smialowska A."/>
            <person name="Swoboda P."/>
            <person name="Sykes S.M."/>
            <person name="Vaughn M."/>
            <person name="Vengrova S."/>
            <person name="Yoder R."/>
            <person name="Zeng Q."/>
            <person name="Allshire R."/>
            <person name="Baulcombe D."/>
            <person name="Birren B.W."/>
            <person name="Brown W."/>
            <person name="Ekwall K."/>
            <person name="Kellis M."/>
            <person name="Leatherwood J."/>
            <person name="Levin H."/>
            <person name="Margalit H."/>
            <person name="Martienssen R."/>
            <person name="Nieduszynski C.A."/>
            <person name="Spatafora J.W."/>
            <person name="Friedman N."/>
            <person name="Dalgaard J.Z."/>
            <person name="Baumann P."/>
            <person name="Niki H."/>
            <person name="Regev A."/>
            <person name="Nusbaum C."/>
        </authorList>
    </citation>
    <scope>NUCLEOTIDE SEQUENCE [LARGE SCALE GENOMIC DNA]</scope>
    <source>
        <strain evidence="3">yFS275 / FY16936</strain>
    </source>
</reference>
<evidence type="ECO:0000256" key="1">
    <source>
        <dbReference type="SAM" id="MobiDB-lite"/>
    </source>
</evidence>
<evidence type="ECO:0000313" key="3">
    <source>
        <dbReference type="Proteomes" id="UP000001744"/>
    </source>
</evidence>
<dbReference type="OrthoDB" id="96314at2759"/>
<accession>B6K338</accession>
<dbReference type="OMA" id="WDICPES"/>
<feature type="compositionally biased region" description="Low complexity" evidence="1">
    <location>
        <begin position="1"/>
        <end position="15"/>
    </location>
</feature>
<feature type="compositionally biased region" description="Polar residues" evidence="1">
    <location>
        <begin position="16"/>
        <end position="26"/>
    </location>
</feature>
<dbReference type="eggNOG" id="ENOG502SFH8">
    <property type="taxonomic scope" value="Eukaryota"/>
</dbReference>
<gene>
    <name evidence="2" type="ORF">SJAG_03019</name>
</gene>
<name>B6K338_SCHJY</name>
<protein>
    <submittedName>
        <fullName evidence="2">Uncharacterized protein</fullName>
    </submittedName>
</protein>
<sequence>MSNSSANDSSTISMTEQSSPVSSAISETRHSRTNSSAPKIETFNVLVLGNLKAKKSLVKRVFGVKYLRKKSGSSDTSLSNFLCSPQNKLFLAFCSSLNKQSLESIHEFLKKEPSVSRPVIHCIWYQVDARNTSPEELRMLQELTVYDIPIISILYNLEDLIADCSKSVNDNSSDATVVSDSKTELSSSVQACAHIHALSKISSPAHRTELVFTTCHLLDDAEYLLFVSAQRENAEAKFFASILAGLSRTNIATIGSSHPFPIPLSSFLSNTIAARLIVNDIIRIWNLDDAFNVCSKHISSWNKNPSEIIHMLGSALLTSVFMPLHLIKGIWEAPLAVKAMIVCTADACLPLERMHYYCLSGGVLTEETVMAFVQHYDKAVGCRLREYLSDTTEFNAITSFSQDVIYSEASRVIKRFRYLPRAKHEELEVPLMR</sequence>
<feature type="region of interest" description="Disordered" evidence="1">
    <location>
        <begin position="1"/>
        <end position="33"/>
    </location>
</feature>
<dbReference type="STRING" id="402676.B6K338"/>
<dbReference type="VEuPathDB" id="FungiDB:SJAG_03019"/>
<dbReference type="Proteomes" id="UP000001744">
    <property type="component" value="Unassembled WGS sequence"/>
</dbReference>
<proteinExistence type="predicted"/>
<dbReference type="JaponicusDB" id="SJAG_03019"/>
<keyword evidence="3" id="KW-1185">Reference proteome</keyword>
<dbReference type="HOGENOM" id="CLU_638027_0_0_1"/>
<dbReference type="EMBL" id="KE651167">
    <property type="protein sequence ID" value="EEB07895.1"/>
    <property type="molecule type" value="Genomic_DNA"/>
</dbReference>
<evidence type="ECO:0000313" key="2">
    <source>
        <dbReference type="EMBL" id="EEB07895.1"/>
    </source>
</evidence>
<organism evidence="2 3">
    <name type="scientific">Schizosaccharomyces japonicus (strain yFS275 / FY16936)</name>
    <name type="common">Fission yeast</name>
    <dbReference type="NCBI Taxonomy" id="402676"/>
    <lineage>
        <taxon>Eukaryota</taxon>
        <taxon>Fungi</taxon>
        <taxon>Dikarya</taxon>
        <taxon>Ascomycota</taxon>
        <taxon>Taphrinomycotina</taxon>
        <taxon>Schizosaccharomycetes</taxon>
        <taxon>Schizosaccharomycetales</taxon>
        <taxon>Schizosaccharomycetaceae</taxon>
        <taxon>Schizosaccharomyces</taxon>
    </lineage>
</organism>
<dbReference type="GeneID" id="7048936"/>
<dbReference type="RefSeq" id="XP_002174188.1">
    <property type="nucleotide sequence ID" value="XM_002174152.1"/>
</dbReference>
<dbReference type="AlphaFoldDB" id="B6K338"/>